<evidence type="ECO:0000256" key="1">
    <source>
        <dbReference type="ARBA" id="ARBA00000085"/>
    </source>
</evidence>
<proteinExistence type="predicted"/>
<dbReference type="Pfam" id="PF00072">
    <property type="entry name" value="Response_reg"/>
    <property type="match status" value="1"/>
</dbReference>
<keyword evidence="3 6" id="KW-0597">Phosphoprotein</keyword>
<dbReference type="CDD" id="cd00082">
    <property type="entry name" value="HisKA"/>
    <property type="match status" value="1"/>
</dbReference>
<keyword evidence="5" id="KW-0418">Kinase</keyword>
<dbReference type="SUPFAM" id="SSF55874">
    <property type="entry name" value="ATPase domain of HSP90 chaperone/DNA topoisomerase II/histidine kinase"/>
    <property type="match status" value="1"/>
</dbReference>
<comment type="catalytic activity">
    <reaction evidence="1">
        <text>ATP + protein L-histidine = ADP + protein N-phospho-L-histidine.</text>
        <dbReference type="EC" id="2.7.13.3"/>
    </reaction>
</comment>
<dbReference type="PRINTS" id="PR00344">
    <property type="entry name" value="BCTRLSENSOR"/>
</dbReference>
<dbReference type="InterPro" id="IPR036890">
    <property type="entry name" value="HATPase_C_sf"/>
</dbReference>
<dbReference type="PANTHER" id="PTHR43047:SF72">
    <property type="entry name" value="OSMOSENSING HISTIDINE PROTEIN KINASE SLN1"/>
    <property type="match status" value="1"/>
</dbReference>
<dbReference type="Pfam" id="PF00512">
    <property type="entry name" value="HisKA"/>
    <property type="match status" value="1"/>
</dbReference>
<dbReference type="Proteomes" id="UP000648257">
    <property type="component" value="Unassembled WGS sequence"/>
</dbReference>
<feature type="modified residue" description="4-aspartylphosphate" evidence="6">
    <location>
        <position position="396"/>
    </location>
</feature>
<keyword evidence="10" id="KW-1185">Reference proteome</keyword>
<organism evidence="9 10">
    <name type="scientific">Undibacterium seohonense</name>
    <dbReference type="NCBI Taxonomy" id="1344950"/>
    <lineage>
        <taxon>Bacteria</taxon>
        <taxon>Pseudomonadati</taxon>
        <taxon>Pseudomonadota</taxon>
        <taxon>Betaproteobacteria</taxon>
        <taxon>Burkholderiales</taxon>
        <taxon>Oxalobacteraceae</taxon>
        <taxon>Undibacterium</taxon>
    </lineage>
</organism>
<sequence>MNPTRGSNIENNLITLLEISHLKQVNQHSQETAQLRTTIAELLSRLENQFDVINDKNILEQLVLQLREANQHLVIASMNAQTMQEAAEQAKLKQEQFLAMLAHELRNPLAPIAMATELIAKLTDSHDNLPKLHGILARQVGQLGHLVDDLLDASRISSGRISLYKQEFTLKSIIDNAIEVSSPSIALRHQLLDCEPLLMPMTVYADFLRLSQVFSNLLINASKFSPEYETISIRFRKHHDRILISIKDNGIGIAADIQQQIFELFSQGYQSIDRAQGGLGIGLALVRSIVGMHEGDVKVKSEGIGLGSEFVVELPLSILSSSLPVSTSGQLSETRQSRHRPHFSILIIENNPDTLAVLAEVLIGEGHRVSTALNGAHGIQLIHDAGEDGFDLIFCDLGLPNHDGFEIARNIRAIPAVSASKSKTKRPVCLVAYTGYNQAQDRKQAIEAGFDHFLVKPVATDTLLNLMAGWLST</sequence>
<comment type="caution">
    <text evidence="9">The sequence shown here is derived from an EMBL/GenBank/DDBJ whole genome shotgun (WGS) entry which is preliminary data.</text>
</comment>
<evidence type="ECO:0000313" key="9">
    <source>
        <dbReference type="EMBL" id="MBC3806544.1"/>
    </source>
</evidence>
<keyword evidence="4" id="KW-0808">Transferase</keyword>
<evidence type="ECO:0000256" key="2">
    <source>
        <dbReference type="ARBA" id="ARBA00012438"/>
    </source>
</evidence>
<evidence type="ECO:0000256" key="5">
    <source>
        <dbReference type="ARBA" id="ARBA00022777"/>
    </source>
</evidence>
<dbReference type="SUPFAM" id="SSF52172">
    <property type="entry name" value="CheY-like"/>
    <property type="match status" value="1"/>
</dbReference>
<dbReference type="InterPro" id="IPR003661">
    <property type="entry name" value="HisK_dim/P_dom"/>
</dbReference>
<dbReference type="InterPro" id="IPR005467">
    <property type="entry name" value="His_kinase_dom"/>
</dbReference>
<name>A0ABR6X0X5_9BURK</name>
<dbReference type="SMART" id="SM00388">
    <property type="entry name" value="HisKA"/>
    <property type="match status" value="1"/>
</dbReference>
<dbReference type="SUPFAM" id="SSF47384">
    <property type="entry name" value="Homodimeric domain of signal transducing histidine kinase"/>
    <property type="match status" value="1"/>
</dbReference>
<dbReference type="Gene3D" id="3.40.50.2300">
    <property type="match status" value="1"/>
</dbReference>
<dbReference type="InterPro" id="IPR003594">
    <property type="entry name" value="HATPase_dom"/>
</dbReference>
<dbReference type="PROSITE" id="PS50109">
    <property type="entry name" value="HIS_KIN"/>
    <property type="match status" value="1"/>
</dbReference>
<protein>
    <recommendedName>
        <fullName evidence="2">histidine kinase</fullName>
        <ecNumber evidence="2">2.7.13.3</ecNumber>
    </recommendedName>
</protein>
<evidence type="ECO:0000259" key="7">
    <source>
        <dbReference type="PROSITE" id="PS50109"/>
    </source>
</evidence>
<dbReference type="SMART" id="SM00448">
    <property type="entry name" value="REC"/>
    <property type="match status" value="1"/>
</dbReference>
<dbReference type="RefSeq" id="WP_186921634.1">
    <property type="nucleotide sequence ID" value="NZ_JACOFW010000003.1"/>
</dbReference>
<dbReference type="Gene3D" id="3.30.565.10">
    <property type="entry name" value="Histidine kinase-like ATPase, C-terminal domain"/>
    <property type="match status" value="1"/>
</dbReference>
<dbReference type="Pfam" id="PF02518">
    <property type="entry name" value="HATPase_c"/>
    <property type="match status" value="1"/>
</dbReference>
<evidence type="ECO:0000259" key="8">
    <source>
        <dbReference type="PROSITE" id="PS50110"/>
    </source>
</evidence>
<feature type="domain" description="Response regulatory" evidence="8">
    <location>
        <begin position="344"/>
        <end position="471"/>
    </location>
</feature>
<reference evidence="9 10" key="1">
    <citation type="submission" date="2020-08" db="EMBL/GenBank/DDBJ databases">
        <title>Novel species isolated from subtropical streams in China.</title>
        <authorList>
            <person name="Lu H."/>
        </authorList>
    </citation>
    <scope>NUCLEOTIDE SEQUENCE [LARGE SCALE GENOMIC DNA]</scope>
    <source>
        <strain evidence="9 10">KACC 16656</strain>
    </source>
</reference>
<dbReference type="PANTHER" id="PTHR43047">
    <property type="entry name" value="TWO-COMPONENT HISTIDINE PROTEIN KINASE"/>
    <property type="match status" value="1"/>
</dbReference>
<accession>A0ABR6X0X5</accession>
<evidence type="ECO:0000256" key="4">
    <source>
        <dbReference type="ARBA" id="ARBA00022679"/>
    </source>
</evidence>
<dbReference type="InterPro" id="IPR004358">
    <property type="entry name" value="Sig_transdc_His_kin-like_C"/>
</dbReference>
<evidence type="ECO:0000256" key="3">
    <source>
        <dbReference type="ARBA" id="ARBA00022553"/>
    </source>
</evidence>
<dbReference type="PROSITE" id="PS50110">
    <property type="entry name" value="RESPONSE_REGULATORY"/>
    <property type="match status" value="1"/>
</dbReference>
<evidence type="ECO:0000256" key="6">
    <source>
        <dbReference type="PROSITE-ProRule" id="PRU00169"/>
    </source>
</evidence>
<dbReference type="InterPro" id="IPR001789">
    <property type="entry name" value="Sig_transdc_resp-reg_receiver"/>
</dbReference>
<dbReference type="Gene3D" id="1.10.287.130">
    <property type="match status" value="1"/>
</dbReference>
<feature type="domain" description="Histidine kinase" evidence="7">
    <location>
        <begin position="100"/>
        <end position="318"/>
    </location>
</feature>
<dbReference type="SMART" id="SM00387">
    <property type="entry name" value="HATPase_c"/>
    <property type="match status" value="1"/>
</dbReference>
<dbReference type="EMBL" id="JACOFW010000003">
    <property type="protein sequence ID" value="MBC3806544.1"/>
    <property type="molecule type" value="Genomic_DNA"/>
</dbReference>
<dbReference type="CDD" id="cd00075">
    <property type="entry name" value="HATPase"/>
    <property type="match status" value="1"/>
</dbReference>
<dbReference type="InterPro" id="IPR011006">
    <property type="entry name" value="CheY-like_superfamily"/>
</dbReference>
<evidence type="ECO:0000313" key="10">
    <source>
        <dbReference type="Proteomes" id="UP000648257"/>
    </source>
</evidence>
<dbReference type="EC" id="2.7.13.3" evidence="2"/>
<gene>
    <name evidence="9" type="ORF">H8K52_04165</name>
</gene>
<dbReference type="InterPro" id="IPR036097">
    <property type="entry name" value="HisK_dim/P_sf"/>
</dbReference>